<keyword evidence="2" id="KW-1185">Reference proteome</keyword>
<evidence type="ECO:0000313" key="1">
    <source>
        <dbReference type="EMBL" id="EKM77810.1"/>
    </source>
</evidence>
<dbReference type="KEGG" id="abp:AGABI1DRAFT107958"/>
<dbReference type="HOGENOM" id="CLU_672621_0_0_1"/>
<organism evidence="1 2">
    <name type="scientific">Agaricus bisporus var. burnettii (strain JB137-S8 / ATCC MYA-4627 / FGSC 10392)</name>
    <name type="common">White button mushroom</name>
    <dbReference type="NCBI Taxonomy" id="597362"/>
    <lineage>
        <taxon>Eukaryota</taxon>
        <taxon>Fungi</taxon>
        <taxon>Dikarya</taxon>
        <taxon>Basidiomycota</taxon>
        <taxon>Agaricomycotina</taxon>
        <taxon>Agaricomycetes</taxon>
        <taxon>Agaricomycetidae</taxon>
        <taxon>Agaricales</taxon>
        <taxon>Agaricineae</taxon>
        <taxon>Agaricaceae</taxon>
        <taxon>Agaricus</taxon>
    </lineage>
</organism>
<dbReference type="GeneID" id="18822486"/>
<dbReference type="RefSeq" id="XP_007331650.1">
    <property type="nucleotide sequence ID" value="XM_007331588.1"/>
</dbReference>
<dbReference type="EMBL" id="JH971394">
    <property type="protein sequence ID" value="EKM77810.1"/>
    <property type="molecule type" value="Genomic_DNA"/>
</dbReference>
<gene>
    <name evidence="1" type="ORF">AGABI1DRAFT_107958</name>
</gene>
<accession>K5XS99</accession>
<protein>
    <submittedName>
        <fullName evidence="1">Uncharacterized protein</fullName>
    </submittedName>
</protein>
<dbReference type="AlphaFoldDB" id="K5XS99"/>
<dbReference type="Proteomes" id="UP000008493">
    <property type="component" value="Unassembled WGS sequence"/>
</dbReference>
<evidence type="ECO:0000313" key="2">
    <source>
        <dbReference type="Proteomes" id="UP000008493"/>
    </source>
</evidence>
<dbReference type="InParanoid" id="K5XS99"/>
<name>K5XS99_AGABU</name>
<sequence>MTPRPLNPRKAWLIGYRISYETWCQWVPTLPIPEECLLPPGKDLTKIRMHSVYWSYYLEWKDTLRKSVQRKLPLIRYEWLNDNVFGAFIPLRWFEYTRKDEIDPNDPEYNVSIFQERETDKAELQELLKFFQKQGGPLDKDKISYGCMVDIHPHDEWTAGHMLQLSTDGMYEKRWTKAPAVIDSPFHKNTTFTTPLIIPLPSPPTKKNKKNPIRRILPFHKRDAIRPISVEFELVHHLLQSSASALSVQYFSCALSRPVSHLLAVPLIMTRNPLRPRKAWLIGYRIPYETWCQWVPTLAIPEECLLQPGQDLTGIQWKYTLRRSVQAKLPKIRYEWLGENAFGAFIPFRWFEYTSQDETNPNDPDYNASVFQERETDRAQLQMLLKFFRKQGAPLDKDKIPILTMNGQP</sequence>
<reference evidence="2" key="1">
    <citation type="journal article" date="2012" name="Proc. Natl. Acad. Sci. U.S.A.">
        <title>Genome sequence of the button mushroom Agaricus bisporus reveals mechanisms governing adaptation to a humic-rich ecological niche.</title>
        <authorList>
            <person name="Morin E."/>
            <person name="Kohler A."/>
            <person name="Baker A.R."/>
            <person name="Foulongne-Oriol M."/>
            <person name="Lombard V."/>
            <person name="Nagy L.G."/>
            <person name="Ohm R.A."/>
            <person name="Patyshakuliyeva A."/>
            <person name="Brun A."/>
            <person name="Aerts A.L."/>
            <person name="Bailey A.M."/>
            <person name="Billette C."/>
            <person name="Coutinho P.M."/>
            <person name="Deakin G."/>
            <person name="Doddapaneni H."/>
            <person name="Floudas D."/>
            <person name="Grimwood J."/>
            <person name="Hilden K."/>
            <person name="Kuees U."/>
            <person name="LaButti K.M."/>
            <person name="Lapidus A."/>
            <person name="Lindquist E.A."/>
            <person name="Lucas S.M."/>
            <person name="Murat C."/>
            <person name="Riley R.W."/>
            <person name="Salamov A.A."/>
            <person name="Schmutz J."/>
            <person name="Subramanian V."/>
            <person name="Woesten H.A.B."/>
            <person name="Xu J."/>
            <person name="Eastwood D.C."/>
            <person name="Foster G.D."/>
            <person name="Sonnenberg A.S."/>
            <person name="Cullen D."/>
            <person name="de Vries R.P."/>
            <person name="Lundell T."/>
            <person name="Hibbett D.S."/>
            <person name="Henrissat B."/>
            <person name="Burton K.S."/>
            <person name="Kerrigan R.W."/>
            <person name="Challen M.P."/>
            <person name="Grigoriev I.V."/>
            <person name="Martin F."/>
        </authorList>
    </citation>
    <scope>NUCLEOTIDE SEQUENCE [LARGE SCALE GENOMIC DNA]</scope>
    <source>
        <strain evidence="2">JB137-S8 / ATCC MYA-4627 / FGSC 10392</strain>
    </source>
</reference>
<proteinExistence type="predicted"/>